<evidence type="ECO:0000256" key="2">
    <source>
        <dbReference type="ARBA" id="ARBA00023054"/>
    </source>
</evidence>
<evidence type="ECO:0000313" key="4">
    <source>
        <dbReference type="EMBL" id="CAF4223244.1"/>
    </source>
</evidence>
<proteinExistence type="inferred from homology"/>
<name>A0A8S2SHT5_9BILA</name>
<keyword evidence="2" id="KW-0175">Coiled coil</keyword>
<dbReference type="EMBL" id="CAJNOK010027617">
    <property type="protein sequence ID" value="CAF1423240.1"/>
    <property type="molecule type" value="Genomic_DNA"/>
</dbReference>
<evidence type="ECO:0000313" key="3">
    <source>
        <dbReference type="EMBL" id="CAF1423240.1"/>
    </source>
</evidence>
<evidence type="ECO:0000313" key="5">
    <source>
        <dbReference type="Proteomes" id="UP000682733"/>
    </source>
</evidence>
<sequence>QVQDKSSKIQEMASIMRQAIDIDDINIHTQEERINALLLENKGLKEMLTVHEHIQQCKQTIVPVQQTNIVSEKEEEPS</sequence>
<reference evidence="4" key="1">
    <citation type="submission" date="2021-02" db="EMBL/GenBank/DDBJ databases">
        <authorList>
            <person name="Nowell W R."/>
        </authorList>
    </citation>
    <scope>NUCLEOTIDE SEQUENCE</scope>
</reference>
<dbReference type="EMBL" id="CAJOBA010049379">
    <property type="protein sequence ID" value="CAF4223244.1"/>
    <property type="molecule type" value="Genomic_DNA"/>
</dbReference>
<organism evidence="4 5">
    <name type="scientific">Didymodactylos carnosus</name>
    <dbReference type="NCBI Taxonomy" id="1234261"/>
    <lineage>
        <taxon>Eukaryota</taxon>
        <taxon>Metazoa</taxon>
        <taxon>Spiralia</taxon>
        <taxon>Gnathifera</taxon>
        <taxon>Rotifera</taxon>
        <taxon>Eurotatoria</taxon>
        <taxon>Bdelloidea</taxon>
        <taxon>Philodinida</taxon>
        <taxon>Philodinidae</taxon>
        <taxon>Didymodactylos</taxon>
    </lineage>
</organism>
<feature type="non-terminal residue" evidence="4">
    <location>
        <position position="1"/>
    </location>
</feature>
<comment type="caution">
    <text evidence="4">The sequence shown here is derived from an EMBL/GenBank/DDBJ whole genome shotgun (WGS) entry which is preliminary data.</text>
</comment>
<dbReference type="AlphaFoldDB" id="A0A8S2SHT5"/>
<gene>
    <name evidence="3" type="ORF">OVA965_LOCUS33766</name>
    <name evidence="4" type="ORF">TMI583_LOCUS34663</name>
</gene>
<evidence type="ECO:0000256" key="1">
    <source>
        <dbReference type="ARBA" id="ARBA00005537"/>
    </source>
</evidence>
<accession>A0A8S2SHT5</accession>
<dbReference type="Proteomes" id="UP000682733">
    <property type="component" value="Unassembled WGS sequence"/>
</dbReference>
<comment type="similarity">
    <text evidence="1">Belongs to the SIKE family.</text>
</comment>
<protein>
    <submittedName>
        <fullName evidence="4">Uncharacterized protein</fullName>
    </submittedName>
</protein>
<dbReference type="Proteomes" id="UP000677228">
    <property type="component" value="Unassembled WGS sequence"/>
</dbReference>
<dbReference type="Pfam" id="PF05769">
    <property type="entry name" value="SIKE"/>
    <property type="match status" value="1"/>
</dbReference>
<dbReference type="InterPro" id="IPR008555">
    <property type="entry name" value="SIKE"/>
</dbReference>